<dbReference type="AlphaFoldDB" id="A0A1N7DQ57"/>
<dbReference type="RefSeq" id="WP_076608091.1">
    <property type="nucleotide sequence ID" value="NZ_FTNR01000002.1"/>
</dbReference>
<name>A0A1N7DQ57_9EURY</name>
<dbReference type="STRING" id="308853.SAMN05421752_102425"/>
<keyword evidence="1" id="KW-1133">Transmembrane helix</keyword>
<organism evidence="2 3">
    <name type="scientific">Natronorubrum thiooxidans</name>
    <dbReference type="NCBI Taxonomy" id="308853"/>
    <lineage>
        <taxon>Archaea</taxon>
        <taxon>Methanobacteriati</taxon>
        <taxon>Methanobacteriota</taxon>
        <taxon>Stenosarchaea group</taxon>
        <taxon>Halobacteria</taxon>
        <taxon>Halobacteriales</taxon>
        <taxon>Natrialbaceae</taxon>
        <taxon>Natronorubrum</taxon>
    </lineage>
</organism>
<keyword evidence="3" id="KW-1185">Reference proteome</keyword>
<gene>
    <name evidence="2" type="ORF">SAMN05421752_102425</name>
</gene>
<keyword evidence="1" id="KW-0812">Transmembrane</keyword>
<feature type="transmembrane region" description="Helical" evidence="1">
    <location>
        <begin position="30"/>
        <end position="49"/>
    </location>
</feature>
<accession>A0A1N7DQ57</accession>
<protein>
    <submittedName>
        <fullName evidence="2">Uncharacterized protein</fullName>
    </submittedName>
</protein>
<keyword evidence="1" id="KW-0472">Membrane</keyword>
<proteinExistence type="predicted"/>
<evidence type="ECO:0000256" key="1">
    <source>
        <dbReference type="SAM" id="Phobius"/>
    </source>
</evidence>
<evidence type="ECO:0000313" key="3">
    <source>
        <dbReference type="Proteomes" id="UP000185936"/>
    </source>
</evidence>
<feature type="transmembrane region" description="Helical" evidence="1">
    <location>
        <begin position="6"/>
        <end position="25"/>
    </location>
</feature>
<dbReference type="EMBL" id="FTNR01000002">
    <property type="protein sequence ID" value="SIR77891.1"/>
    <property type="molecule type" value="Genomic_DNA"/>
</dbReference>
<dbReference type="Proteomes" id="UP000185936">
    <property type="component" value="Unassembled WGS sequence"/>
</dbReference>
<sequence>MTQFVWILVVSYVVLGAALVSGLAIGSTTLFLAAGGLFAALAVSQRIVYSSADGRTPDPGPTPRKRI</sequence>
<reference evidence="3" key="1">
    <citation type="submission" date="2017-01" db="EMBL/GenBank/DDBJ databases">
        <authorList>
            <person name="Varghese N."/>
            <person name="Submissions S."/>
        </authorList>
    </citation>
    <scope>NUCLEOTIDE SEQUENCE [LARGE SCALE GENOMIC DNA]</scope>
    <source>
        <strain evidence="3">type strain: HArc-</strain>
    </source>
</reference>
<evidence type="ECO:0000313" key="2">
    <source>
        <dbReference type="EMBL" id="SIR77891.1"/>
    </source>
</evidence>